<dbReference type="Pfam" id="PF01872">
    <property type="entry name" value="RibD_C"/>
    <property type="match status" value="1"/>
</dbReference>
<evidence type="ECO:0000256" key="8">
    <source>
        <dbReference type="ARBA" id="ARBA00022833"/>
    </source>
</evidence>
<keyword evidence="6 12" id="KW-0686">Riboflavin biosynthesis</keyword>
<keyword evidence="18" id="KW-1185">Reference proteome</keyword>
<dbReference type="CDD" id="cd01284">
    <property type="entry name" value="Riboflavin_deaminase-reductase"/>
    <property type="match status" value="1"/>
</dbReference>
<comment type="pathway">
    <text evidence="2 12">Cofactor biosynthesis; riboflavin biosynthesis; 5-amino-6-(D-ribitylamino)uracil from GTP: step 2/4.</text>
</comment>
<comment type="catalytic activity">
    <reaction evidence="12">
        <text>2,5-diamino-6-hydroxy-4-(5-phosphoribosylamino)-pyrimidine + H2O + H(+) = 5-amino-6-(5-phospho-D-ribosylamino)uracil + NH4(+)</text>
        <dbReference type="Rhea" id="RHEA:21868"/>
        <dbReference type="ChEBI" id="CHEBI:15377"/>
        <dbReference type="ChEBI" id="CHEBI:15378"/>
        <dbReference type="ChEBI" id="CHEBI:28938"/>
        <dbReference type="ChEBI" id="CHEBI:58453"/>
        <dbReference type="ChEBI" id="CHEBI:58614"/>
        <dbReference type="EC" id="3.5.4.26"/>
    </reaction>
</comment>
<dbReference type="GO" id="GO:0008270">
    <property type="term" value="F:zinc ion binding"/>
    <property type="evidence" value="ECO:0007669"/>
    <property type="project" value="InterPro"/>
</dbReference>
<dbReference type="GO" id="GO:0008703">
    <property type="term" value="F:5-amino-6-(5-phosphoribosylamino)uracil reductase activity"/>
    <property type="evidence" value="ECO:0007669"/>
    <property type="project" value="UniProtKB-EC"/>
</dbReference>
<evidence type="ECO:0000256" key="7">
    <source>
        <dbReference type="ARBA" id="ARBA00022723"/>
    </source>
</evidence>
<feature type="binding site" evidence="15">
    <location>
        <position position="51"/>
    </location>
    <ligand>
        <name>Zn(2+)</name>
        <dbReference type="ChEBI" id="CHEBI:29105"/>
        <note>catalytic</note>
    </ligand>
</feature>
<evidence type="ECO:0000313" key="18">
    <source>
        <dbReference type="Proteomes" id="UP000694480"/>
    </source>
</evidence>
<keyword evidence="8 12" id="KW-0862">Zinc</keyword>
<comment type="cofactor">
    <cofactor evidence="12 15">
        <name>Zn(2+)</name>
        <dbReference type="ChEBI" id="CHEBI:29105"/>
    </cofactor>
    <text evidence="12 15">Binds 1 zinc ion.</text>
</comment>
<feature type="active site" description="Proton donor" evidence="13">
    <location>
        <position position="53"/>
    </location>
</feature>
<comment type="catalytic activity">
    <reaction evidence="12">
        <text>5-amino-6-(5-phospho-D-ribitylamino)uracil + NADP(+) = 5-amino-6-(5-phospho-D-ribosylamino)uracil + NADPH + H(+)</text>
        <dbReference type="Rhea" id="RHEA:17845"/>
        <dbReference type="ChEBI" id="CHEBI:15378"/>
        <dbReference type="ChEBI" id="CHEBI:57783"/>
        <dbReference type="ChEBI" id="CHEBI:58349"/>
        <dbReference type="ChEBI" id="CHEBI:58421"/>
        <dbReference type="ChEBI" id="CHEBI:58453"/>
        <dbReference type="EC" id="1.1.1.193"/>
    </reaction>
</comment>
<comment type="similarity">
    <text evidence="4 12">In the N-terminal section; belongs to the cytidine and deoxycytidylate deaminase family.</text>
</comment>
<evidence type="ECO:0000256" key="6">
    <source>
        <dbReference type="ARBA" id="ARBA00022619"/>
    </source>
</evidence>
<dbReference type="InterPro" id="IPR024072">
    <property type="entry name" value="DHFR-like_dom_sf"/>
</dbReference>
<reference evidence="17" key="1">
    <citation type="submission" date="2020-11" db="EMBL/GenBank/DDBJ databases">
        <title>Genome seq and assembly of Planobacterium sp.</title>
        <authorList>
            <person name="Chhetri G."/>
        </authorList>
    </citation>
    <scope>NUCLEOTIDE SEQUENCE</scope>
    <source>
        <strain evidence="17">GCR5</strain>
    </source>
</reference>
<evidence type="ECO:0000259" key="16">
    <source>
        <dbReference type="PROSITE" id="PS51747"/>
    </source>
</evidence>
<dbReference type="InterPro" id="IPR016193">
    <property type="entry name" value="Cytidine_deaminase-like"/>
</dbReference>
<dbReference type="GO" id="GO:0008835">
    <property type="term" value="F:diaminohydroxyphosphoribosylaminopyrimidine deaminase activity"/>
    <property type="evidence" value="ECO:0007669"/>
    <property type="project" value="UniProtKB-EC"/>
</dbReference>
<feature type="binding site" evidence="14">
    <location>
        <position position="283"/>
    </location>
    <ligand>
        <name>substrate</name>
    </ligand>
</feature>
<feature type="binding site" evidence="14">
    <location>
        <position position="186"/>
    </location>
    <ligand>
        <name>substrate</name>
    </ligand>
</feature>
<evidence type="ECO:0000256" key="9">
    <source>
        <dbReference type="ARBA" id="ARBA00022857"/>
    </source>
</evidence>
<keyword evidence="9 12" id="KW-0521">NADP</keyword>
<dbReference type="Proteomes" id="UP000694480">
    <property type="component" value="Unassembled WGS sequence"/>
</dbReference>
<evidence type="ECO:0000313" key="17">
    <source>
        <dbReference type="EMBL" id="MBF5027021.1"/>
    </source>
</evidence>
<dbReference type="EC" id="1.1.1.193" evidence="12"/>
<evidence type="ECO:0000256" key="2">
    <source>
        <dbReference type="ARBA" id="ARBA00004882"/>
    </source>
</evidence>
<dbReference type="GO" id="GO:0009231">
    <property type="term" value="P:riboflavin biosynthetic process"/>
    <property type="evidence" value="ECO:0007669"/>
    <property type="project" value="UniProtKB-KW"/>
</dbReference>
<keyword evidence="11" id="KW-0511">Multifunctional enzyme</keyword>
<dbReference type="PANTHER" id="PTHR38011">
    <property type="entry name" value="DIHYDROFOLATE REDUCTASE FAMILY PROTEIN (AFU_ORTHOLOGUE AFUA_8G06820)"/>
    <property type="match status" value="1"/>
</dbReference>
<dbReference type="Gene3D" id="3.40.140.10">
    <property type="entry name" value="Cytidine Deaminase, domain 2"/>
    <property type="match status" value="1"/>
</dbReference>
<dbReference type="NCBIfam" id="TIGR00326">
    <property type="entry name" value="eubact_ribD"/>
    <property type="match status" value="1"/>
</dbReference>
<feature type="binding site" evidence="14">
    <location>
        <position position="202"/>
    </location>
    <ligand>
        <name>NADP(+)</name>
        <dbReference type="ChEBI" id="CHEBI:58349"/>
    </ligand>
</feature>
<keyword evidence="10 12" id="KW-0560">Oxidoreductase</keyword>
<dbReference type="InterPro" id="IPR002734">
    <property type="entry name" value="RibDG_C"/>
</dbReference>
<evidence type="ECO:0000256" key="5">
    <source>
        <dbReference type="ARBA" id="ARBA00007417"/>
    </source>
</evidence>
<dbReference type="EC" id="3.5.4.26" evidence="12"/>
<dbReference type="InterPro" id="IPR004794">
    <property type="entry name" value="Eubact_RibD"/>
</dbReference>
<evidence type="ECO:0000256" key="14">
    <source>
        <dbReference type="PIRSR" id="PIRSR006769-2"/>
    </source>
</evidence>
<feature type="binding site" evidence="14">
    <location>
        <position position="206"/>
    </location>
    <ligand>
        <name>substrate</name>
    </ligand>
</feature>
<dbReference type="RefSeq" id="WP_194738948.1">
    <property type="nucleotide sequence ID" value="NZ_JADKYY010000004.1"/>
</dbReference>
<protein>
    <recommendedName>
        <fullName evidence="12">Riboflavin biosynthesis protein RibD</fullName>
    </recommendedName>
    <domain>
        <recommendedName>
            <fullName evidence="12">Diaminohydroxyphosphoribosylaminopyrimidine deaminase</fullName>
            <shortName evidence="12">DRAP deaminase</shortName>
            <ecNumber evidence="12">3.5.4.26</ecNumber>
        </recommendedName>
        <alternativeName>
            <fullName evidence="12">Riboflavin-specific deaminase</fullName>
        </alternativeName>
    </domain>
    <domain>
        <recommendedName>
            <fullName evidence="12">5-amino-6-(5-phosphoribosylamino)uracil reductase</fullName>
            <ecNumber evidence="12">1.1.1.193</ecNumber>
        </recommendedName>
        <alternativeName>
            <fullName evidence="12">HTP reductase</fullName>
        </alternativeName>
    </domain>
</protein>
<evidence type="ECO:0000256" key="13">
    <source>
        <dbReference type="PIRSR" id="PIRSR006769-1"/>
    </source>
</evidence>
<gene>
    <name evidence="17" type="primary">ribD</name>
    <name evidence="17" type="ORF">IC612_04310</name>
</gene>
<dbReference type="InterPro" id="IPR016192">
    <property type="entry name" value="APOBEC/CMP_deaminase_Zn-bd"/>
</dbReference>
<name>A0A931E774_9FLAO</name>
<keyword evidence="7 12" id="KW-0479">Metal-binding</keyword>
<feature type="domain" description="CMP/dCMP-type deaminase" evidence="16">
    <location>
        <begin position="2"/>
        <end position="126"/>
    </location>
</feature>
<dbReference type="EMBL" id="JADKYY010000004">
    <property type="protein sequence ID" value="MBF5027021.1"/>
    <property type="molecule type" value="Genomic_DNA"/>
</dbReference>
<evidence type="ECO:0000256" key="15">
    <source>
        <dbReference type="PIRSR" id="PIRSR006769-3"/>
    </source>
</evidence>
<dbReference type="PROSITE" id="PS51747">
    <property type="entry name" value="CYT_DCMP_DEAMINASES_2"/>
    <property type="match status" value="1"/>
</dbReference>
<feature type="binding site" evidence="14">
    <location>
        <position position="209"/>
    </location>
    <ligand>
        <name>substrate</name>
    </ligand>
</feature>
<proteinExistence type="inferred from homology"/>
<evidence type="ECO:0000256" key="10">
    <source>
        <dbReference type="ARBA" id="ARBA00023002"/>
    </source>
</evidence>
<dbReference type="PIRSF" id="PIRSF006769">
    <property type="entry name" value="RibD"/>
    <property type="match status" value="1"/>
</dbReference>
<evidence type="ECO:0000256" key="12">
    <source>
        <dbReference type="PIRNR" id="PIRNR006769"/>
    </source>
</evidence>
<comment type="function">
    <text evidence="1 12">Converts 2,5-diamino-6-(ribosylamino)-4(3h)-pyrimidinone 5'-phosphate into 5-amino-6-(ribosylamino)-2,4(1h,3h)-pyrimidinedione 5'-phosphate.</text>
</comment>
<comment type="similarity">
    <text evidence="5 12">In the C-terminal section; belongs to the HTP reductase family.</text>
</comment>
<dbReference type="SUPFAM" id="SSF53597">
    <property type="entry name" value="Dihydrofolate reductase-like"/>
    <property type="match status" value="1"/>
</dbReference>
<dbReference type="InterPro" id="IPR002125">
    <property type="entry name" value="CMP_dCMP_dom"/>
</dbReference>
<comment type="caution">
    <text evidence="17">The sequence shown here is derived from an EMBL/GenBank/DDBJ whole genome shotgun (WGS) entry which is preliminary data.</text>
</comment>
<dbReference type="AlphaFoldDB" id="A0A931E774"/>
<evidence type="ECO:0000256" key="3">
    <source>
        <dbReference type="ARBA" id="ARBA00004910"/>
    </source>
</evidence>
<dbReference type="SUPFAM" id="SSF53927">
    <property type="entry name" value="Cytidine deaminase-like"/>
    <property type="match status" value="1"/>
</dbReference>
<evidence type="ECO:0000256" key="4">
    <source>
        <dbReference type="ARBA" id="ARBA00005259"/>
    </source>
</evidence>
<dbReference type="Gene3D" id="3.40.430.10">
    <property type="entry name" value="Dihydrofolate Reductase, subunit A"/>
    <property type="match status" value="1"/>
</dbReference>
<dbReference type="Pfam" id="PF00383">
    <property type="entry name" value="dCMP_cyt_deam_1"/>
    <property type="match status" value="1"/>
</dbReference>
<feature type="binding site" evidence="15">
    <location>
        <position position="87"/>
    </location>
    <ligand>
        <name>Zn(2+)</name>
        <dbReference type="ChEBI" id="CHEBI:29105"/>
        <note>catalytic</note>
    </ligand>
</feature>
<comment type="pathway">
    <text evidence="3 12">Cofactor biosynthesis; riboflavin biosynthesis; 5-amino-6-(D-ribitylamino)uracil from GTP: step 3/4.</text>
</comment>
<accession>A0A931E774</accession>
<feature type="binding site" evidence="14">
    <location>
        <position position="198"/>
    </location>
    <ligand>
        <name>NADP(+)</name>
        <dbReference type="ChEBI" id="CHEBI:58349"/>
    </ligand>
</feature>
<dbReference type="PANTHER" id="PTHR38011:SF7">
    <property type="entry name" value="2,5-DIAMINO-6-RIBOSYLAMINO-4(3H)-PYRIMIDINONE 5'-PHOSPHATE REDUCTASE"/>
    <property type="match status" value="1"/>
</dbReference>
<evidence type="ECO:0000256" key="11">
    <source>
        <dbReference type="ARBA" id="ARBA00023268"/>
    </source>
</evidence>
<feature type="binding site" evidence="14">
    <location>
        <position position="157"/>
    </location>
    <ligand>
        <name>NADP(+)</name>
        <dbReference type="ChEBI" id="CHEBI:58349"/>
    </ligand>
</feature>
<keyword evidence="12 17" id="KW-0378">Hydrolase</keyword>
<evidence type="ECO:0000256" key="1">
    <source>
        <dbReference type="ARBA" id="ARBA00002151"/>
    </source>
</evidence>
<dbReference type="PROSITE" id="PS00903">
    <property type="entry name" value="CYT_DCMP_DEAMINASES_1"/>
    <property type="match status" value="1"/>
</dbReference>
<sequence length="342" mass="39063">MYTHEHYMLRALEVAQRAEGYTYPNPLVGCVIVHQGRIIGEGYHRKAGEYHAEIEAINSCREPHLLKESVFYVTLEPCAHYGKTPPCALRLKEIGPKMVVVGSYDSNPLVAGKGTALLRQAGVEVLEGVLEKKCRELNRRFFCFHEKKRPYVVLKWAESKDGYIDKNFRPAKITTALESQWVHTMRAKEEAILVGTGTALSDNPSLTTRLVEGPNPLRLLIDRTLKVPETHRIYSSEAPTWVFNLIKEQTRGSTEYIKLSENNIEEQILKVLYQRGIQSVLVEGGAYTLQRLLDLGLYDQIVRFKNESLELEKGTLAPRVPPGLDFKKEWMEESVRMEYQMV</sequence>
<organism evidence="17 18">
    <name type="scientific">Planobacterium oryzisoli</name>
    <dbReference type="NCBI Taxonomy" id="2771435"/>
    <lineage>
        <taxon>Bacteria</taxon>
        <taxon>Pseudomonadati</taxon>
        <taxon>Bacteroidota</taxon>
        <taxon>Flavobacteriia</taxon>
        <taxon>Flavobacteriales</taxon>
        <taxon>Weeksellaceae</taxon>
        <taxon>Chryseobacterium group</taxon>
        <taxon>Chryseobacterium</taxon>
    </lineage>
</organism>
<feature type="binding site" evidence="15">
    <location>
        <position position="78"/>
    </location>
    <ligand>
        <name>Zn(2+)</name>
        <dbReference type="ChEBI" id="CHEBI:29105"/>
        <note>catalytic</note>
    </ligand>
</feature>
<dbReference type="InterPro" id="IPR050765">
    <property type="entry name" value="Riboflavin_Biosynth_HTPR"/>
</dbReference>